<dbReference type="AlphaFoldDB" id="A0A9D9HJ24"/>
<evidence type="ECO:0000313" key="3">
    <source>
        <dbReference type="EMBL" id="MBO8453064.1"/>
    </source>
</evidence>
<dbReference type="SUPFAM" id="SSF53955">
    <property type="entry name" value="Lysozyme-like"/>
    <property type="match status" value="1"/>
</dbReference>
<evidence type="ECO:0000256" key="1">
    <source>
        <dbReference type="ARBA" id="ARBA00007734"/>
    </source>
</evidence>
<dbReference type="EMBL" id="JADIMI010000088">
    <property type="protein sequence ID" value="MBO8453064.1"/>
    <property type="molecule type" value="Genomic_DNA"/>
</dbReference>
<feature type="domain" description="Transglycosylase SLT" evidence="2">
    <location>
        <begin position="187"/>
        <end position="289"/>
    </location>
</feature>
<protein>
    <submittedName>
        <fullName evidence="3">Transglycosylase SLT domain-containing protein</fullName>
    </submittedName>
</protein>
<gene>
    <name evidence="3" type="ORF">IAC06_09330</name>
</gene>
<dbReference type="PANTHER" id="PTHR37423:SF2">
    <property type="entry name" value="MEMBRANE-BOUND LYTIC MUREIN TRANSGLYCOSYLASE C"/>
    <property type="match status" value="1"/>
</dbReference>
<dbReference type="CDD" id="cd13403">
    <property type="entry name" value="MLTF-like"/>
    <property type="match status" value="1"/>
</dbReference>
<dbReference type="PANTHER" id="PTHR37423">
    <property type="entry name" value="SOLUBLE LYTIC MUREIN TRANSGLYCOSYLASE-RELATED"/>
    <property type="match status" value="1"/>
</dbReference>
<evidence type="ECO:0000313" key="4">
    <source>
        <dbReference type="Proteomes" id="UP000823661"/>
    </source>
</evidence>
<dbReference type="Pfam" id="PF01464">
    <property type="entry name" value="SLT"/>
    <property type="match status" value="1"/>
</dbReference>
<organism evidence="3 4">
    <name type="scientific">Candidatus Cryptobacteroides intestinavium</name>
    <dbReference type="NCBI Taxonomy" id="2840766"/>
    <lineage>
        <taxon>Bacteria</taxon>
        <taxon>Pseudomonadati</taxon>
        <taxon>Bacteroidota</taxon>
        <taxon>Bacteroidia</taxon>
        <taxon>Bacteroidales</taxon>
        <taxon>Candidatus Cryptobacteroides</taxon>
    </lineage>
</organism>
<reference evidence="3" key="2">
    <citation type="journal article" date="2021" name="PeerJ">
        <title>Extensive microbial diversity within the chicken gut microbiome revealed by metagenomics and culture.</title>
        <authorList>
            <person name="Gilroy R."/>
            <person name="Ravi A."/>
            <person name="Getino M."/>
            <person name="Pursley I."/>
            <person name="Horton D.L."/>
            <person name="Alikhan N.F."/>
            <person name="Baker D."/>
            <person name="Gharbi K."/>
            <person name="Hall N."/>
            <person name="Watson M."/>
            <person name="Adriaenssens E.M."/>
            <person name="Foster-Nyarko E."/>
            <person name="Jarju S."/>
            <person name="Secka A."/>
            <person name="Antonio M."/>
            <person name="Oren A."/>
            <person name="Chaudhuri R.R."/>
            <person name="La Ragione R."/>
            <person name="Hildebrand F."/>
            <person name="Pallen M.J."/>
        </authorList>
    </citation>
    <scope>NUCLEOTIDE SEQUENCE</scope>
    <source>
        <strain evidence="3">B1-20833</strain>
    </source>
</reference>
<accession>A0A9D9HJ24</accession>
<evidence type="ECO:0000259" key="2">
    <source>
        <dbReference type="Pfam" id="PF01464"/>
    </source>
</evidence>
<dbReference type="Gene3D" id="1.10.530.10">
    <property type="match status" value="1"/>
</dbReference>
<comment type="similarity">
    <text evidence="1">Belongs to the transglycosylase Slt family.</text>
</comment>
<comment type="caution">
    <text evidence="3">The sequence shown here is derived from an EMBL/GenBank/DDBJ whole genome shotgun (WGS) entry which is preliminary data.</text>
</comment>
<reference evidence="3" key="1">
    <citation type="submission" date="2020-10" db="EMBL/GenBank/DDBJ databases">
        <authorList>
            <person name="Gilroy R."/>
        </authorList>
    </citation>
    <scope>NUCLEOTIDE SEQUENCE</scope>
    <source>
        <strain evidence="3">B1-20833</strain>
    </source>
</reference>
<name>A0A9D9HJ24_9BACT</name>
<dbReference type="Proteomes" id="UP000823661">
    <property type="component" value="Unassembled WGS sequence"/>
</dbReference>
<dbReference type="InterPro" id="IPR008258">
    <property type="entry name" value="Transglycosylase_SLT_dom_1"/>
</dbReference>
<dbReference type="InterPro" id="IPR023346">
    <property type="entry name" value="Lysozyme-like_dom_sf"/>
</dbReference>
<sequence length="356" mass="40767">MKDNIQTPVWRLAFTVLLFFAVPERTYISVPERPDTTYAFGDGHISCVIDTGNDMYSKTGLKAGFNYELLHMYAESAGCLVEISAARDGECYIDSLNYGTIDILVRLSADSLANPLLRKSRNVDSYCAWYLRADQTAEMKDINLWINSFTGTAEYSELQKRFYSPYDPFRRLERGTVSQTISPYDSLIKKHASRLDWDWRLLAAVIWQESRFAINSSSSRGASGLMQVMPGTAEYYGITDLLDPEQNIIAGTRHLARIQDNFDGDEFSDEERINFTLAAYNAGERRIEDCRIFAGQKDLDNTRWEDIVKVIPDMRKYSFVYGDTVRSGRFRGTETINYVSKVMEIYRAFCEICPEV</sequence>
<proteinExistence type="inferred from homology"/>